<keyword evidence="2" id="KW-1185">Reference proteome</keyword>
<accession>A0A0C1UDW1</accession>
<organism evidence="1 2">
    <name type="scientific">Clostridium argentinense CDC 2741</name>
    <dbReference type="NCBI Taxonomy" id="1418104"/>
    <lineage>
        <taxon>Bacteria</taxon>
        <taxon>Bacillati</taxon>
        <taxon>Bacillota</taxon>
        <taxon>Clostridia</taxon>
        <taxon>Eubacteriales</taxon>
        <taxon>Clostridiaceae</taxon>
        <taxon>Clostridium</taxon>
    </lineage>
</organism>
<reference evidence="1 2" key="1">
    <citation type="journal article" date="2015" name="Infect. Genet. Evol.">
        <title>Genomic sequences of six botulinum neurotoxin-producing strains representing three clostridial species illustrate the mobility and diversity of botulinum neurotoxin genes.</title>
        <authorList>
            <person name="Smith T.J."/>
            <person name="Hill K.K."/>
            <person name="Xie G."/>
            <person name="Foley B.T."/>
            <person name="Williamson C.H."/>
            <person name="Foster J.T."/>
            <person name="Johnson S.L."/>
            <person name="Chertkov O."/>
            <person name="Teshima H."/>
            <person name="Gibbons H.S."/>
            <person name="Johnsky L.A."/>
            <person name="Karavis M.A."/>
            <person name="Smith L.A."/>
        </authorList>
    </citation>
    <scope>NUCLEOTIDE SEQUENCE [LARGE SCALE GENOMIC DNA]</scope>
    <source>
        <strain evidence="1 2">CDC 2741</strain>
    </source>
</reference>
<evidence type="ECO:0000313" key="1">
    <source>
        <dbReference type="EMBL" id="KIE45610.1"/>
    </source>
</evidence>
<protein>
    <submittedName>
        <fullName evidence="1">Uncharacterized protein</fullName>
    </submittedName>
</protein>
<proteinExistence type="predicted"/>
<comment type="caution">
    <text evidence="1">The sequence shown here is derived from an EMBL/GenBank/DDBJ whole genome shotgun (WGS) entry which is preliminary data.</text>
</comment>
<dbReference type="EMBL" id="AYSO01000019">
    <property type="protein sequence ID" value="KIE45610.1"/>
    <property type="molecule type" value="Genomic_DNA"/>
</dbReference>
<sequence>MGIFSFLKKSKKVEKSIKSNFNVIISPTVLNDVIILLNKQNKTAIRLVATGFC</sequence>
<dbReference type="RefSeq" id="WP_160289228.1">
    <property type="nucleotide sequence ID" value="NZ_AYSO01000019.1"/>
</dbReference>
<evidence type="ECO:0000313" key="2">
    <source>
        <dbReference type="Proteomes" id="UP000031366"/>
    </source>
</evidence>
<dbReference type="Proteomes" id="UP000031366">
    <property type="component" value="Unassembled WGS sequence"/>
</dbReference>
<dbReference type="AlphaFoldDB" id="A0A0C1UDW1"/>
<gene>
    <name evidence="1" type="ORF">U732_2614</name>
</gene>
<name>A0A0C1UDW1_9CLOT</name>
<dbReference type="OrthoDB" id="9883017at2"/>